<dbReference type="InterPro" id="IPR018357">
    <property type="entry name" value="Hexapep_transf_CS"/>
</dbReference>
<reference evidence="4 5" key="1">
    <citation type="submission" date="2019-03" db="EMBL/GenBank/DDBJ databases">
        <title>Genomic Encyclopedia of Type Strains, Phase IV (KMG-IV): sequencing the most valuable type-strain genomes for metagenomic binning, comparative biology and taxonomic classification.</title>
        <authorList>
            <person name="Goeker M."/>
        </authorList>
    </citation>
    <scope>NUCLEOTIDE SEQUENCE [LARGE SCALE GENOMIC DNA]</scope>
    <source>
        <strain evidence="4 5">DSM 46770</strain>
    </source>
</reference>
<keyword evidence="5" id="KW-1185">Reference proteome</keyword>
<accession>A0A4R6UWX1</accession>
<dbReference type="PANTHER" id="PTHR43300:SF11">
    <property type="entry name" value="ACETYLTRANSFERASE RV3034C-RELATED"/>
    <property type="match status" value="1"/>
</dbReference>
<dbReference type="CDD" id="cd03349">
    <property type="entry name" value="LbH_XAT"/>
    <property type="match status" value="1"/>
</dbReference>
<gene>
    <name evidence="4" type="ORF">EV190_11281</name>
</gene>
<evidence type="ECO:0000313" key="4">
    <source>
        <dbReference type="EMBL" id="TDQ50776.1"/>
    </source>
</evidence>
<dbReference type="InterPro" id="IPR011004">
    <property type="entry name" value="Trimer_LpxA-like_sf"/>
</dbReference>
<sequence>MRTPHSGAPTDPTDPTTKEKRMPAPDPAQPHPSTRPELTNVVFLRNQIGSELIEVGEYTYYDDEGRRGPFETANVLYNYGPQRLRIGRFCAIGPGARFLMPGGSHPMAGPSTYPFTMFGGDWTDATLETFMSLPTKGDTVIGNDVWIGRESVVMPGVTVGDGAVIGAHSVVTKDVPPYAVVGGNPARLVRSRFTEEEVALLLESQWWNWPVEAVTKHAATIMAGTPQQIAALSRDL</sequence>
<dbReference type="InterPro" id="IPR050179">
    <property type="entry name" value="Trans_hexapeptide_repeat"/>
</dbReference>
<dbReference type="Proteomes" id="UP000295281">
    <property type="component" value="Unassembled WGS sequence"/>
</dbReference>
<dbReference type="AlphaFoldDB" id="A0A4R6UWX1"/>
<evidence type="ECO:0000256" key="3">
    <source>
        <dbReference type="SAM" id="MobiDB-lite"/>
    </source>
</evidence>
<dbReference type="GO" id="GO:0016740">
    <property type="term" value="F:transferase activity"/>
    <property type="evidence" value="ECO:0007669"/>
    <property type="project" value="UniProtKB-KW"/>
</dbReference>
<protein>
    <submittedName>
        <fullName evidence="4">Virginiamycin A acetyltransferase</fullName>
    </submittedName>
</protein>
<keyword evidence="2" id="KW-0677">Repeat</keyword>
<dbReference type="PROSITE" id="PS00101">
    <property type="entry name" value="HEXAPEP_TRANSFERASES"/>
    <property type="match status" value="1"/>
</dbReference>
<evidence type="ECO:0000313" key="5">
    <source>
        <dbReference type="Proteomes" id="UP000295281"/>
    </source>
</evidence>
<comment type="caution">
    <text evidence="4">The sequence shown here is derived from an EMBL/GenBank/DDBJ whole genome shotgun (WGS) entry which is preliminary data.</text>
</comment>
<dbReference type="EMBL" id="SNYN01000012">
    <property type="protein sequence ID" value="TDQ50776.1"/>
    <property type="molecule type" value="Genomic_DNA"/>
</dbReference>
<evidence type="ECO:0000256" key="2">
    <source>
        <dbReference type="ARBA" id="ARBA00022737"/>
    </source>
</evidence>
<dbReference type="PANTHER" id="PTHR43300">
    <property type="entry name" value="ACETYLTRANSFERASE"/>
    <property type="match status" value="1"/>
</dbReference>
<dbReference type="Gene3D" id="2.160.10.10">
    <property type="entry name" value="Hexapeptide repeat proteins"/>
    <property type="match status" value="1"/>
</dbReference>
<feature type="region of interest" description="Disordered" evidence="3">
    <location>
        <begin position="1"/>
        <end position="39"/>
    </location>
</feature>
<name>A0A4R6UWX1_9ACTN</name>
<dbReference type="SUPFAM" id="SSF51161">
    <property type="entry name" value="Trimeric LpxA-like enzymes"/>
    <property type="match status" value="1"/>
</dbReference>
<proteinExistence type="predicted"/>
<dbReference type="Pfam" id="PF00132">
    <property type="entry name" value="Hexapep"/>
    <property type="match status" value="1"/>
</dbReference>
<evidence type="ECO:0000256" key="1">
    <source>
        <dbReference type="ARBA" id="ARBA00022679"/>
    </source>
</evidence>
<organism evidence="4 5">
    <name type="scientific">Actinorugispora endophytica</name>
    <dbReference type="NCBI Taxonomy" id="1605990"/>
    <lineage>
        <taxon>Bacteria</taxon>
        <taxon>Bacillati</taxon>
        <taxon>Actinomycetota</taxon>
        <taxon>Actinomycetes</taxon>
        <taxon>Streptosporangiales</taxon>
        <taxon>Nocardiopsidaceae</taxon>
        <taxon>Actinorugispora</taxon>
    </lineage>
</organism>
<dbReference type="InterPro" id="IPR001451">
    <property type="entry name" value="Hexapep"/>
</dbReference>
<keyword evidence="1 4" id="KW-0808">Transferase</keyword>